<keyword evidence="2" id="KW-1185">Reference proteome</keyword>
<reference evidence="2" key="1">
    <citation type="journal article" date="2019" name="Int. J. Syst. Evol. Microbiol.">
        <title>The Global Catalogue of Microorganisms (GCM) 10K type strain sequencing project: providing services to taxonomists for standard genome sequencing and annotation.</title>
        <authorList>
            <consortium name="The Broad Institute Genomics Platform"/>
            <consortium name="The Broad Institute Genome Sequencing Center for Infectious Disease"/>
            <person name="Wu L."/>
            <person name="Ma J."/>
        </authorList>
    </citation>
    <scope>NUCLEOTIDE SEQUENCE [LARGE SCALE GENOMIC DNA]</scope>
    <source>
        <strain evidence="2">JCM 4737</strain>
    </source>
</reference>
<gene>
    <name evidence="1" type="ORF">GCM10010346_17040</name>
</gene>
<name>A0ABQ3DKZ1_9ACTN</name>
<comment type="caution">
    <text evidence="1">The sequence shown here is derived from an EMBL/GenBank/DDBJ whole genome shotgun (WGS) entry which is preliminary data.</text>
</comment>
<evidence type="ECO:0000313" key="1">
    <source>
        <dbReference type="EMBL" id="GHA94806.1"/>
    </source>
</evidence>
<dbReference type="Proteomes" id="UP000599437">
    <property type="component" value="Unassembled WGS sequence"/>
</dbReference>
<accession>A0ABQ3DKZ1</accession>
<sequence length="191" mass="20527">MEPIDTRQPGAAVRAYAGILDWPLTVGYRHRPRQGCTCQAEECRTPGAHPVPGRPTFRGAEETLRELEASPGAGLIAWTTVFDALVVPRALGMAAMVSLDRVAPVPCLVAGEDHAVLLVLPATGRYAVEDVPGEVRSGADQWIAVPPTHGVRWDTAPWVEQTATPVTLLHGRDVGRHLREAKHAAGTEVTR</sequence>
<evidence type="ECO:0000313" key="2">
    <source>
        <dbReference type="Proteomes" id="UP000599437"/>
    </source>
</evidence>
<dbReference type="EMBL" id="BMVO01000003">
    <property type="protein sequence ID" value="GHA94806.1"/>
    <property type="molecule type" value="Genomic_DNA"/>
</dbReference>
<protein>
    <recommendedName>
        <fullName evidence="3">DNA primase</fullName>
    </recommendedName>
</protein>
<evidence type="ECO:0008006" key="3">
    <source>
        <dbReference type="Google" id="ProtNLM"/>
    </source>
</evidence>
<organism evidence="1 2">
    <name type="scientific">Streptomyces chryseus</name>
    <dbReference type="NCBI Taxonomy" id="68186"/>
    <lineage>
        <taxon>Bacteria</taxon>
        <taxon>Bacillati</taxon>
        <taxon>Actinomycetota</taxon>
        <taxon>Actinomycetes</taxon>
        <taxon>Kitasatosporales</taxon>
        <taxon>Streptomycetaceae</taxon>
        <taxon>Streptomyces</taxon>
    </lineage>
</organism>
<proteinExistence type="predicted"/>